<dbReference type="SUPFAM" id="SSF53474">
    <property type="entry name" value="alpha/beta-Hydrolases"/>
    <property type="match status" value="1"/>
</dbReference>
<evidence type="ECO:0000259" key="3">
    <source>
        <dbReference type="Pfam" id="PF07859"/>
    </source>
</evidence>
<dbReference type="Proteomes" id="UP000184267">
    <property type="component" value="Unassembled WGS sequence"/>
</dbReference>
<comment type="caution">
    <text evidence="4">The sequence shown here is derived from an EMBL/GenBank/DDBJ whole genome shotgun (WGS) entry which is preliminary data.</text>
</comment>
<keyword evidence="2" id="KW-0472">Membrane</keyword>
<dbReference type="Gene3D" id="3.40.50.1820">
    <property type="entry name" value="alpha/beta hydrolase"/>
    <property type="match status" value="1"/>
</dbReference>
<dbReference type="EMBL" id="MNAD01001619">
    <property type="protein sequence ID" value="OJT03316.1"/>
    <property type="molecule type" value="Genomic_DNA"/>
</dbReference>
<reference evidence="4 5" key="1">
    <citation type="submission" date="2016-10" db="EMBL/GenBank/DDBJ databases">
        <title>Genome sequence of the basidiomycete white-rot fungus Trametes pubescens.</title>
        <authorList>
            <person name="Makela M.R."/>
            <person name="Granchi Z."/>
            <person name="Peng M."/>
            <person name="De Vries R.P."/>
            <person name="Grigoriev I."/>
            <person name="Riley R."/>
            <person name="Hilden K."/>
        </authorList>
    </citation>
    <scope>NUCLEOTIDE SEQUENCE [LARGE SCALE GENOMIC DNA]</scope>
    <source>
        <strain evidence="4 5">FBCC735</strain>
    </source>
</reference>
<dbReference type="PANTHER" id="PTHR48081:SF26">
    <property type="entry name" value="ALPHA_BETA HYDROLASE FOLD-3 DOMAIN-CONTAINING PROTEIN"/>
    <property type="match status" value="1"/>
</dbReference>
<protein>
    <submittedName>
        <fullName evidence="4">Esterase</fullName>
    </submittedName>
</protein>
<proteinExistence type="predicted"/>
<dbReference type="GO" id="GO:0016787">
    <property type="term" value="F:hydrolase activity"/>
    <property type="evidence" value="ECO:0007669"/>
    <property type="project" value="UniProtKB-KW"/>
</dbReference>
<feature type="domain" description="Alpha/beta hydrolase fold-3" evidence="3">
    <location>
        <begin position="198"/>
        <end position="397"/>
    </location>
</feature>
<dbReference type="InterPro" id="IPR029058">
    <property type="entry name" value="AB_hydrolase_fold"/>
</dbReference>
<name>A0A1M2V747_TRAPU</name>
<keyword evidence="5" id="KW-1185">Reference proteome</keyword>
<evidence type="ECO:0000313" key="4">
    <source>
        <dbReference type="EMBL" id="OJT03316.1"/>
    </source>
</evidence>
<dbReference type="AlphaFoldDB" id="A0A1M2V747"/>
<evidence type="ECO:0000313" key="5">
    <source>
        <dbReference type="Proteomes" id="UP000184267"/>
    </source>
</evidence>
<feature type="transmembrane region" description="Helical" evidence="2">
    <location>
        <begin position="17"/>
        <end position="37"/>
    </location>
</feature>
<dbReference type="PANTHER" id="PTHR48081">
    <property type="entry name" value="AB HYDROLASE SUPERFAMILY PROTEIN C4A8.06C"/>
    <property type="match status" value="1"/>
</dbReference>
<dbReference type="OrthoDB" id="2152029at2759"/>
<dbReference type="InterPro" id="IPR050300">
    <property type="entry name" value="GDXG_lipolytic_enzyme"/>
</dbReference>
<keyword evidence="2" id="KW-1133">Transmembrane helix</keyword>
<organism evidence="4 5">
    <name type="scientific">Trametes pubescens</name>
    <name type="common">White-rot fungus</name>
    <dbReference type="NCBI Taxonomy" id="154538"/>
    <lineage>
        <taxon>Eukaryota</taxon>
        <taxon>Fungi</taxon>
        <taxon>Dikarya</taxon>
        <taxon>Basidiomycota</taxon>
        <taxon>Agaricomycotina</taxon>
        <taxon>Agaricomycetes</taxon>
        <taxon>Polyporales</taxon>
        <taxon>Polyporaceae</taxon>
        <taxon>Trametes</taxon>
    </lineage>
</organism>
<gene>
    <name evidence="4" type="ORF">TRAPUB_6094</name>
</gene>
<sequence>MARDSPILNRQPFKGLYLAYFSLSFLVKIPAWTIWYIPRSNRSRRSWSIKRSLIVRTAQEMFSCKVDLTAENKPPSEEPVPDSKLKDAKFTWVEGISDDLFVGEVRRIAELTGVKPARVAGFWLLKANTPWKGLKAQPGEKTVLHLHGGAFHVRPAPAASPPLRLHTRAQISSANPSDITANFTRGLLQHSTELQRTFAVEYRLCNAAPFTPANPFPAALLDTLAAYRFLVQDAGFEPRNVIVVGDSAGGSLVLALARHLIENPIPALPPPGALLTASAWLDLCMSRRGPGTSETLNGPIDIFGVSDEDPFAEYGVRGYQGPLDFEEIRTNRYISPMSLYVKPGPDGSVFKGFPQTYIVAGGAERLLDDSVAMVEKMTEEGVKVVSDISPDAIHDFVVFTWHEPEHTDTLRRIAKWIDEM</sequence>
<accession>A0A1M2V747</accession>
<evidence type="ECO:0000256" key="1">
    <source>
        <dbReference type="ARBA" id="ARBA00022801"/>
    </source>
</evidence>
<dbReference type="OMA" id="SLWVQYR"/>
<keyword evidence="2" id="KW-0812">Transmembrane</keyword>
<dbReference type="InterPro" id="IPR013094">
    <property type="entry name" value="AB_hydrolase_3"/>
</dbReference>
<dbReference type="Pfam" id="PF07859">
    <property type="entry name" value="Abhydrolase_3"/>
    <property type="match status" value="1"/>
</dbReference>
<keyword evidence="1" id="KW-0378">Hydrolase</keyword>
<dbReference type="STRING" id="154538.A0A1M2V747"/>
<evidence type="ECO:0000256" key="2">
    <source>
        <dbReference type="SAM" id="Phobius"/>
    </source>
</evidence>